<accession>A0AAN5D6C4</accession>
<evidence type="ECO:0008006" key="5">
    <source>
        <dbReference type="Google" id="ProtNLM"/>
    </source>
</evidence>
<dbReference type="GO" id="GO:0016491">
    <property type="term" value="F:oxidoreductase activity"/>
    <property type="evidence" value="ECO:0007669"/>
    <property type="project" value="UniProtKB-KW"/>
</dbReference>
<keyword evidence="4" id="KW-1185">Reference proteome</keyword>
<sequence length="159" mass="17315">VVILVRNPIAGANVNIATFVSLYERQKNVERKRGSSTSTRSVRVAAGVVLRTFERIDGLVCCAGIGPQTTYYPTIDGYESTIQINCLAHALLSTVLAEKLTKGVVIHVSSHAALDTTPFDYAKPFLTNEIFDGLEVYSRSMLMINVFTKMAAEKCSPGL</sequence>
<feature type="non-terminal residue" evidence="3">
    <location>
        <position position="159"/>
    </location>
</feature>
<evidence type="ECO:0000313" key="3">
    <source>
        <dbReference type="EMBL" id="GMR56840.1"/>
    </source>
</evidence>
<dbReference type="Proteomes" id="UP001328107">
    <property type="component" value="Unassembled WGS sequence"/>
</dbReference>
<dbReference type="EMBL" id="BTRK01000006">
    <property type="protein sequence ID" value="GMR56840.1"/>
    <property type="molecule type" value="Genomic_DNA"/>
</dbReference>
<comment type="caution">
    <text evidence="3">The sequence shown here is derived from an EMBL/GenBank/DDBJ whole genome shotgun (WGS) entry which is preliminary data.</text>
</comment>
<dbReference type="PANTHER" id="PTHR24320:SF148">
    <property type="entry name" value="NAD(P)-BINDING ROSSMANN-FOLD SUPERFAMILY PROTEIN"/>
    <property type="match status" value="1"/>
</dbReference>
<proteinExistence type="inferred from homology"/>
<dbReference type="Gene3D" id="3.40.50.720">
    <property type="entry name" value="NAD(P)-binding Rossmann-like Domain"/>
    <property type="match status" value="1"/>
</dbReference>
<gene>
    <name evidence="3" type="ORF">PMAYCL1PPCAC_27035</name>
</gene>
<evidence type="ECO:0000256" key="1">
    <source>
        <dbReference type="ARBA" id="ARBA00006484"/>
    </source>
</evidence>
<dbReference type="InterPro" id="IPR002347">
    <property type="entry name" value="SDR_fam"/>
</dbReference>
<name>A0AAN5D6C4_9BILA</name>
<protein>
    <recommendedName>
        <fullName evidence="5">Dehydrogenase</fullName>
    </recommendedName>
</protein>
<reference evidence="4" key="1">
    <citation type="submission" date="2022-10" db="EMBL/GenBank/DDBJ databases">
        <title>Genome assembly of Pristionchus species.</title>
        <authorList>
            <person name="Yoshida K."/>
            <person name="Sommer R.J."/>
        </authorList>
    </citation>
    <scope>NUCLEOTIDE SEQUENCE [LARGE SCALE GENOMIC DNA]</scope>
    <source>
        <strain evidence="4">RS5460</strain>
    </source>
</reference>
<dbReference type="Pfam" id="PF00106">
    <property type="entry name" value="adh_short"/>
    <property type="match status" value="1"/>
</dbReference>
<evidence type="ECO:0000313" key="4">
    <source>
        <dbReference type="Proteomes" id="UP001328107"/>
    </source>
</evidence>
<keyword evidence="2" id="KW-0560">Oxidoreductase</keyword>
<feature type="non-terminal residue" evidence="3">
    <location>
        <position position="1"/>
    </location>
</feature>
<dbReference type="InterPro" id="IPR036291">
    <property type="entry name" value="NAD(P)-bd_dom_sf"/>
</dbReference>
<dbReference type="PANTHER" id="PTHR24320">
    <property type="entry name" value="RETINOL DEHYDROGENASE"/>
    <property type="match status" value="1"/>
</dbReference>
<organism evidence="3 4">
    <name type="scientific">Pristionchus mayeri</name>
    <dbReference type="NCBI Taxonomy" id="1317129"/>
    <lineage>
        <taxon>Eukaryota</taxon>
        <taxon>Metazoa</taxon>
        <taxon>Ecdysozoa</taxon>
        <taxon>Nematoda</taxon>
        <taxon>Chromadorea</taxon>
        <taxon>Rhabditida</taxon>
        <taxon>Rhabditina</taxon>
        <taxon>Diplogasteromorpha</taxon>
        <taxon>Diplogasteroidea</taxon>
        <taxon>Neodiplogasteridae</taxon>
        <taxon>Pristionchus</taxon>
    </lineage>
</organism>
<dbReference type="AlphaFoldDB" id="A0AAN5D6C4"/>
<dbReference type="SUPFAM" id="SSF51735">
    <property type="entry name" value="NAD(P)-binding Rossmann-fold domains"/>
    <property type="match status" value="1"/>
</dbReference>
<evidence type="ECO:0000256" key="2">
    <source>
        <dbReference type="ARBA" id="ARBA00023002"/>
    </source>
</evidence>
<comment type="similarity">
    <text evidence="1">Belongs to the short-chain dehydrogenases/reductases (SDR) family.</text>
</comment>